<reference evidence="2" key="1">
    <citation type="journal article" date="2010" name="Genome Res.">
        <title>Population genomic sequencing of Coccidioides fungi reveals recent hybridization and transposon control.</title>
        <authorList>
            <person name="Neafsey D.E."/>
            <person name="Barker B.M."/>
            <person name="Sharpton T.J."/>
            <person name="Stajich J.E."/>
            <person name="Park D.J."/>
            <person name="Whiston E."/>
            <person name="Hung C.-Y."/>
            <person name="McMahan C."/>
            <person name="White J."/>
            <person name="Sykes S."/>
            <person name="Heiman D."/>
            <person name="Young S."/>
            <person name="Zeng Q."/>
            <person name="Abouelleil A."/>
            <person name="Aftuck L."/>
            <person name="Bessette D."/>
            <person name="Brown A."/>
            <person name="FitzGerald M."/>
            <person name="Lui A."/>
            <person name="Macdonald J.P."/>
            <person name="Priest M."/>
            <person name="Orbach M.J."/>
            <person name="Galgiani J.N."/>
            <person name="Kirkland T.N."/>
            <person name="Cole G.T."/>
            <person name="Birren B.W."/>
            <person name="Henn M.R."/>
            <person name="Taylor J.W."/>
            <person name="Rounsley S.D."/>
        </authorList>
    </citation>
    <scope>NUCLEOTIDE SEQUENCE [LARGE SCALE GENOMIC DNA]</scope>
    <source>
        <strain evidence="2">RMSCC 3703</strain>
    </source>
</reference>
<dbReference type="Proteomes" id="UP000054559">
    <property type="component" value="Unassembled WGS sequence"/>
</dbReference>
<name>A0A0J8R5Z9_COCIT</name>
<evidence type="ECO:0000313" key="1">
    <source>
        <dbReference type="EMBL" id="KMU80514.1"/>
    </source>
</evidence>
<protein>
    <submittedName>
        <fullName evidence="1">Uncharacterized protein</fullName>
    </submittedName>
</protein>
<gene>
    <name evidence="1" type="ORF">CISG_02365</name>
</gene>
<proteinExistence type="predicted"/>
<evidence type="ECO:0000313" key="2">
    <source>
        <dbReference type="Proteomes" id="UP000054559"/>
    </source>
</evidence>
<sequence length="181" mass="20562">MKELAVKSCRLSPPTFKTGGAVRSESGGELEKTRGFVSQPCEIRGKQRSMICHKPWGALCKSQKIPIREVLSKSDRNLKKEQSPCDLDSRKFLLGSSGRERGKSRIAFCFSGAENDPGIRNDSPIPCVSKPTWTRSRRWLAMSTGRREIFFFTLLSVRRETRRRKLLGKPFAGKRHDFESN</sequence>
<dbReference type="EMBL" id="DS268124">
    <property type="protein sequence ID" value="KMU80514.1"/>
    <property type="molecule type" value="Genomic_DNA"/>
</dbReference>
<dbReference type="AlphaFoldDB" id="A0A0J8R5Z9"/>
<accession>A0A0J8R5Z9</accession>
<organism evidence="1 2">
    <name type="scientific">Coccidioides immitis RMSCC 3703</name>
    <dbReference type="NCBI Taxonomy" id="454286"/>
    <lineage>
        <taxon>Eukaryota</taxon>
        <taxon>Fungi</taxon>
        <taxon>Dikarya</taxon>
        <taxon>Ascomycota</taxon>
        <taxon>Pezizomycotina</taxon>
        <taxon>Eurotiomycetes</taxon>
        <taxon>Eurotiomycetidae</taxon>
        <taxon>Onygenales</taxon>
        <taxon>Onygenaceae</taxon>
        <taxon>Coccidioides</taxon>
    </lineage>
</organism>